<accession>A0AAJ7IRP4</accession>
<dbReference type="AlphaFoldDB" id="A0AAJ7IRP4"/>
<dbReference type="KEGG" id="ccal:108622267"/>
<keyword evidence="1" id="KW-0812">Transmembrane</keyword>
<evidence type="ECO:0000313" key="3">
    <source>
        <dbReference type="RefSeq" id="XP_017875528.1"/>
    </source>
</evidence>
<dbReference type="GeneID" id="108622267"/>
<proteinExistence type="predicted"/>
<keyword evidence="1" id="KW-0472">Membrane</keyword>
<keyword evidence="1" id="KW-1133">Transmembrane helix</keyword>
<evidence type="ECO:0000313" key="4">
    <source>
        <dbReference type="RefSeq" id="XP_017875529.1"/>
    </source>
</evidence>
<reference evidence="3 4" key="1">
    <citation type="submission" date="2025-04" db="UniProtKB">
        <authorList>
            <consortium name="RefSeq"/>
        </authorList>
    </citation>
    <scope>IDENTIFICATION</scope>
    <source>
        <tissue evidence="3 4">Whole body</tissue>
    </source>
</reference>
<sequence>MSKVSGIMENDEAVGKTTLVRSVSNMLKDGSNSGPPTLFRHPSMQKIRHCCQNLNLFPYLLYSFDNSKSHPIVKKVHLCLGQFLETLTTRLFFLYKNVRRSVVPVVHAKEALEPSVEVSPACKPKLRILDQQQKRKQKNPLFLTMAVYFAPLLLILQLIGLFILMVGEKYTPGFVFLISALLCLGCISLKILVHETATHSQDRCEKSKVE</sequence>
<organism evidence="2 3">
    <name type="scientific">Ceratina calcarata</name>
    <dbReference type="NCBI Taxonomy" id="156304"/>
    <lineage>
        <taxon>Eukaryota</taxon>
        <taxon>Metazoa</taxon>
        <taxon>Ecdysozoa</taxon>
        <taxon>Arthropoda</taxon>
        <taxon>Hexapoda</taxon>
        <taxon>Insecta</taxon>
        <taxon>Pterygota</taxon>
        <taxon>Neoptera</taxon>
        <taxon>Endopterygota</taxon>
        <taxon>Hymenoptera</taxon>
        <taxon>Apocrita</taxon>
        <taxon>Aculeata</taxon>
        <taxon>Apoidea</taxon>
        <taxon>Anthophila</taxon>
        <taxon>Apidae</taxon>
        <taxon>Ceratina</taxon>
        <taxon>Zadontomerus</taxon>
    </lineage>
</organism>
<dbReference type="RefSeq" id="XP_017875528.1">
    <property type="nucleotide sequence ID" value="XM_018020039.2"/>
</dbReference>
<keyword evidence="2" id="KW-1185">Reference proteome</keyword>
<feature type="transmembrane region" description="Helical" evidence="1">
    <location>
        <begin position="173"/>
        <end position="193"/>
    </location>
</feature>
<evidence type="ECO:0000313" key="2">
    <source>
        <dbReference type="Proteomes" id="UP000694925"/>
    </source>
</evidence>
<name>A0AAJ7IRP4_9HYME</name>
<protein>
    <submittedName>
        <fullName evidence="3 4">Uncharacterized protein LOC108622267</fullName>
    </submittedName>
</protein>
<dbReference type="RefSeq" id="XP_017875529.1">
    <property type="nucleotide sequence ID" value="XM_018020040.2"/>
</dbReference>
<gene>
    <name evidence="3 4" type="primary">LOC108622267</name>
</gene>
<evidence type="ECO:0000256" key="1">
    <source>
        <dbReference type="SAM" id="Phobius"/>
    </source>
</evidence>
<feature type="transmembrane region" description="Helical" evidence="1">
    <location>
        <begin position="141"/>
        <end position="167"/>
    </location>
</feature>
<dbReference type="Proteomes" id="UP000694925">
    <property type="component" value="Unplaced"/>
</dbReference>